<name>A0A9P1I3P4_9PELO</name>
<dbReference type="Proteomes" id="UP001152747">
    <property type="component" value="Unassembled WGS sequence"/>
</dbReference>
<proteinExistence type="predicted"/>
<reference evidence="2" key="1">
    <citation type="submission" date="2022-11" db="EMBL/GenBank/DDBJ databases">
        <authorList>
            <person name="Kikuchi T."/>
        </authorList>
    </citation>
    <scope>NUCLEOTIDE SEQUENCE</scope>
    <source>
        <strain evidence="2">PS1010</strain>
    </source>
</reference>
<keyword evidence="3" id="KW-1185">Reference proteome</keyword>
<dbReference type="AlphaFoldDB" id="A0A9P1I3P4"/>
<keyword evidence="1" id="KW-0175">Coiled coil</keyword>
<gene>
    <name evidence="2" type="ORF">CAMP_LOCUS37</name>
</gene>
<feature type="coiled-coil region" evidence="1">
    <location>
        <begin position="190"/>
        <end position="259"/>
    </location>
</feature>
<dbReference type="OrthoDB" id="10667295at2759"/>
<sequence length="262" mass="30333">MGHIGEVIHVDEQDVAYEVEVKEDLECIQVAEEYYGGIPSTSEGQYFDYVPVDGDRLIDEEGSEFIFDSATQSYQQIFTEEHQNQEKILLPENIIEEEEVYDEPGPSTSTASEPTKNVYMIKRGGKRKYPDKISQGKLELYNPISFTTSFSESLKSIKGNTNMKKLVKYSQMNTMHPDEVEQVVESGQIMKKLQVEITKLRKENEKLKKENEEVHRNLQITTGKHVEARQANHSTQMYKRDLQKELNTLRQNRKDLLTSTTW</sequence>
<evidence type="ECO:0000256" key="1">
    <source>
        <dbReference type="SAM" id="Coils"/>
    </source>
</evidence>
<evidence type="ECO:0000313" key="3">
    <source>
        <dbReference type="Proteomes" id="UP001152747"/>
    </source>
</evidence>
<evidence type="ECO:0000313" key="2">
    <source>
        <dbReference type="EMBL" id="CAI5437400.1"/>
    </source>
</evidence>
<organism evidence="2 3">
    <name type="scientific">Caenorhabditis angaria</name>
    <dbReference type="NCBI Taxonomy" id="860376"/>
    <lineage>
        <taxon>Eukaryota</taxon>
        <taxon>Metazoa</taxon>
        <taxon>Ecdysozoa</taxon>
        <taxon>Nematoda</taxon>
        <taxon>Chromadorea</taxon>
        <taxon>Rhabditida</taxon>
        <taxon>Rhabditina</taxon>
        <taxon>Rhabditomorpha</taxon>
        <taxon>Rhabditoidea</taxon>
        <taxon>Rhabditidae</taxon>
        <taxon>Peloderinae</taxon>
        <taxon>Caenorhabditis</taxon>
    </lineage>
</organism>
<dbReference type="EMBL" id="CANHGI010000001">
    <property type="protein sequence ID" value="CAI5437400.1"/>
    <property type="molecule type" value="Genomic_DNA"/>
</dbReference>
<comment type="caution">
    <text evidence="2">The sequence shown here is derived from an EMBL/GenBank/DDBJ whole genome shotgun (WGS) entry which is preliminary data.</text>
</comment>
<accession>A0A9P1I3P4</accession>
<protein>
    <submittedName>
        <fullName evidence="2">Uncharacterized protein</fullName>
    </submittedName>
</protein>